<dbReference type="RefSeq" id="WP_071678177.1">
    <property type="nucleotide sequence ID" value="NZ_AP025594.1"/>
</dbReference>
<reference evidence="11" key="1">
    <citation type="submission" date="2016-06" db="EMBL/GenBank/DDBJ databases">
        <title>Whole genome sequencing of Thermus brockianus strain GE-1.</title>
        <authorList>
            <person name="Schaefers C."/>
            <person name="Blank S."/>
            <person name="Wiebusch S."/>
            <person name="Elleuche S."/>
            <person name="Antranikian G."/>
        </authorList>
    </citation>
    <scope>NUCLEOTIDE SEQUENCE [LARGE SCALE GENOMIC DNA]</scope>
    <source>
        <strain evidence="11">GE-1</strain>
        <plasmid evidence="11">ptb1</plasmid>
    </source>
</reference>
<dbReference type="GO" id="GO:0055085">
    <property type="term" value="P:transmembrane transport"/>
    <property type="evidence" value="ECO:0007669"/>
    <property type="project" value="TreeGrafter"/>
</dbReference>
<evidence type="ECO:0000256" key="6">
    <source>
        <dbReference type="ARBA" id="ARBA00022989"/>
    </source>
</evidence>
<evidence type="ECO:0000313" key="9">
    <source>
        <dbReference type="EMBL" id="APD10493.1"/>
    </source>
</evidence>
<comment type="subcellular location">
    <subcellularLocation>
        <location evidence="1">Cell membrane</location>
        <topology evidence="1">Multi-pass membrane protein</topology>
    </subcellularLocation>
</comment>
<geneLocation type="plasmid" evidence="11">
    <name>ptb1</name>
</geneLocation>
<protein>
    <submittedName>
        <fullName evidence="9">AI-2 transport protein TqsA</fullName>
    </submittedName>
</protein>
<dbReference type="AlphaFoldDB" id="A0A1J0LYE3"/>
<feature type="transmembrane region" description="Helical" evidence="8">
    <location>
        <begin position="173"/>
        <end position="195"/>
    </location>
</feature>
<keyword evidence="4" id="KW-1003">Cell membrane</keyword>
<feature type="transmembrane region" description="Helical" evidence="8">
    <location>
        <begin position="130"/>
        <end position="153"/>
    </location>
</feature>
<dbReference type="InterPro" id="IPR002549">
    <property type="entry name" value="AI-2E-like"/>
</dbReference>
<evidence type="ECO:0000256" key="1">
    <source>
        <dbReference type="ARBA" id="ARBA00004651"/>
    </source>
</evidence>
<dbReference type="Pfam" id="PF01594">
    <property type="entry name" value="AI-2E_transport"/>
    <property type="match status" value="1"/>
</dbReference>
<proteinExistence type="inferred from homology"/>
<dbReference type="Proteomes" id="UP000182993">
    <property type="component" value="Plasmid pTB1"/>
</dbReference>
<reference evidence="9" key="2">
    <citation type="journal article" date="2017" name="Stand. Genomic Sci.">
        <title>Complete genome sequence of Thermus brockianus GE-1 reveals key enzymes of xylan/xylose metabolism.</title>
        <authorList>
            <person name="Schaefers C."/>
            <person name="Blank S."/>
            <person name="Wiebusch S."/>
            <person name="Elleuche S."/>
            <person name="Antranikian G."/>
        </authorList>
    </citation>
    <scope>NUCLEOTIDE SEQUENCE</scope>
    <source>
        <strain evidence="9">GE-1</strain>
        <plasmid evidence="9">pTB1</plasmid>
    </source>
</reference>
<gene>
    <name evidence="9" type="primary">tqsA</name>
    <name evidence="9" type="ORF">A0O31_02472</name>
    <name evidence="10" type="ORF">TbrSNM41_24950</name>
</gene>
<dbReference type="GO" id="GO:0005886">
    <property type="term" value="C:plasma membrane"/>
    <property type="evidence" value="ECO:0007669"/>
    <property type="project" value="UniProtKB-SubCell"/>
</dbReference>
<keyword evidence="12" id="KW-1185">Reference proteome</keyword>
<evidence type="ECO:0000313" key="12">
    <source>
        <dbReference type="Proteomes" id="UP000831120"/>
    </source>
</evidence>
<feature type="transmembrane region" description="Helical" evidence="8">
    <location>
        <begin position="286"/>
        <end position="304"/>
    </location>
</feature>
<dbReference type="KEGG" id="tbc:A0O31_02472"/>
<keyword evidence="3" id="KW-0813">Transport</keyword>
<dbReference type="EMBL" id="CP016313">
    <property type="protein sequence ID" value="APD10493.1"/>
    <property type="molecule type" value="Genomic_DNA"/>
</dbReference>
<sequence>MGRFLFGLFLLILALWALAKLYTLFLWVFLAFTLAAALDPLVSVFRRFLPHPTAVMLTYLGVLGILAFGLYQVAPLLAQQFRNLSEVLPQAFALLQENLGLSGSGLLSSLVPSFHLAGDLLLRIGETVSGLVLALVLAVMISLEPHLVARAAPYLPGDGWSAVLEDTWRRLGYWARAQFLIALSFALLFGGWLFALGVPSPFALGFLGGVLEVIPFVGGITAASLASLVALSSLGSLSALLVLAGYGGIALLEGKVLIPLIYGRAVGFHPALVLLAIFAFGKLFGLLGIFLAVPMTILASGLLSRWRR</sequence>
<name>A0A1J0LYE3_THEBO</name>
<keyword evidence="9" id="KW-0614">Plasmid</keyword>
<keyword evidence="5 8" id="KW-0812">Transmembrane</keyword>
<geneLocation type="plasmid" evidence="10 12">
    <name>pTbrSNM4-1b</name>
</geneLocation>
<evidence type="ECO:0000256" key="7">
    <source>
        <dbReference type="ARBA" id="ARBA00023136"/>
    </source>
</evidence>
<dbReference type="Proteomes" id="UP000831120">
    <property type="component" value="Plasmid pTbrSNM4-1b"/>
</dbReference>
<evidence type="ECO:0000256" key="4">
    <source>
        <dbReference type="ARBA" id="ARBA00022475"/>
    </source>
</evidence>
<dbReference type="OrthoDB" id="31092at2"/>
<feature type="transmembrane region" description="Helical" evidence="8">
    <location>
        <begin position="29"/>
        <end position="49"/>
    </location>
</feature>
<keyword evidence="7 8" id="KW-0472">Membrane</keyword>
<evidence type="ECO:0000256" key="5">
    <source>
        <dbReference type="ARBA" id="ARBA00022692"/>
    </source>
</evidence>
<feature type="transmembrane region" description="Helical" evidence="8">
    <location>
        <begin position="56"/>
        <end position="78"/>
    </location>
</feature>
<geneLocation type="plasmid" evidence="9">
    <name>pTB1</name>
</geneLocation>
<accession>A0A1J0LYE3</accession>
<evidence type="ECO:0000313" key="11">
    <source>
        <dbReference type="Proteomes" id="UP000182993"/>
    </source>
</evidence>
<dbReference type="PANTHER" id="PTHR21716:SF53">
    <property type="entry name" value="PERMEASE PERM-RELATED"/>
    <property type="match status" value="1"/>
</dbReference>
<evidence type="ECO:0000256" key="2">
    <source>
        <dbReference type="ARBA" id="ARBA00009773"/>
    </source>
</evidence>
<dbReference type="PANTHER" id="PTHR21716">
    <property type="entry name" value="TRANSMEMBRANE PROTEIN"/>
    <property type="match status" value="1"/>
</dbReference>
<organism evidence="9 11">
    <name type="scientific">Thermus brockianus</name>
    <dbReference type="NCBI Taxonomy" id="56956"/>
    <lineage>
        <taxon>Bacteria</taxon>
        <taxon>Thermotogati</taxon>
        <taxon>Deinococcota</taxon>
        <taxon>Deinococci</taxon>
        <taxon>Thermales</taxon>
        <taxon>Thermaceae</taxon>
        <taxon>Thermus</taxon>
    </lineage>
</organism>
<evidence type="ECO:0000256" key="8">
    <source>
        <dbReference type="SAM" id="Phobius"/>
    </source>
</evidence>
<dbReference type="EMBL" id="AP025594">
    <property type="protein sequence ID" value="BDG17761.1"/>
    <property type="molecule type" value="Genomic_DNA"/>
</dbReference>
<keyword evidence="6 8" id="KW-1133">Transmembrane helix</keyword>
<reference evidence="10 12" key="3">
    <citation type="journal article" date="2022" name="Microbiol. Resour. Announc.">
        <title>Complete Genome Sequences of Thermus Strains Isolated from Senami Hot Spring in Japan.</title>
        <authorList>
            <person name="Miyazaki K."/>
        </authorList>
    </citation>
    <scope>NUCLEOTIDE SEQUENCE [LARGE SCALE GENOMIC DNA]</scope>
    <source>
        <strain evidence="10 12">SNM4-1</strain>
        <plasmid evidence="10 12">pTbrSNM4-1b</plasmid>
    </source>
</reference>
<evidence type="ECO:0000256" key="3">
    <source>
        <dbReference type="ARBA" id="ARBA00022448"/>
    </source>
</evidence>
<evidence type="ECO:0000313" key="10">
    <source>
        <dbReference type="EMBL" id="BDG17761.1"/>
    </source>
</evidence>
<comment type="similarity">
    <text evidence="2">Belongs to the autoinducer-2 exporter (AI-2E) (TC 2.A.86) family.</text>
</comment>